<feature type="transmembrane region" description="Helical" evidence="1">
    <location>
        <begin position="176"/>
        <end position="194"/>
    </location>
</feature>
<dbReference type="Proteomes" id="UP001259492">
    <property type="component" value="Unassembled WGS sequence"/>
</dbReference>
<keyword evidence="1" id="KW-0812">Transmembrane</keyword>
<gene>
    <name evidence="2" type="ORF">RM697_11520</name>
</gene>
<feature type="transmembrane region" description="Helical" evidence="1">
    <location>
        <begin position="26"/>
        <end position="46"/>
    </location>
</feature>
<feature type="transmembrane region" description="Helical" evidence="1">
    <location>
        <begin position="134"/>
        <end position="164"/>
    </location>
</feature>
<accession>A0ABU2YMA0</accession>
<evidence type="ECO:0000256" key="1">
    <source>
        <dbReference type="SAM" id="Phobius"/>
    </source>
</evidence>
<keyword evidence="1" id="KW-1133">Transmembrane helix</keyword>
<keyword evidence="1" id="KW-0472">Membrane</keyword>
<protein>
    <submittedName>
        <fullName evidence="2">Uncharacterized protein</fullName>
    </submittedName>
</protein>
<reference evidence="2 3" key="1">
    <citation type="submission" date="2023-09" db="EMBL/GenBank/DDBJ databases">
        <authorList>
            <person name="Rey-Velasco X."/>
        </authorList>
    </citation>
    <scope>NUCLEOTIDE SEQUENCE [LARGE SCALE GENOMIC DNA]</scope>
    <source>
        <strain evidence="2 3">W332</strain>
    </source>
</reference>
<feature type="transmembrane region" description="Helical" evidence="1">
    <location>
        <begin position="244"/>
        <end position="263"/>
    </location>
</feature>
<organism evidence="2 3">
    <name type="scientific">Microcosmobacter mediterraneus</name>
    <dbReference type="NCBI Taxonomy" id="3075607"/>
    <lineage>
        <taxon>Bacteria</taxon>
        <taxon>Pseudomonadati</taxon>
        <taxon>Bacteroidota</taxon>
        <taxon>Flavobacteriia</taxon>
        <taxon>Flavobacteriales</taxon>
        <taxon>Flavobacteriaceae</taxon>
        <taxon>Microcosmobacter</taxon>
    </lineage>
</organism>
<name>A0ABU2YMA0_9FLAO</name>
<sequence>MSQDYNNPAFKKLLQKLQEESWQLELLISGFAIFGLFQAIDPIGLFAEEAKRNEQIMLFIIGIVSLVSCYILLFNLLLHVILRGLWIGALGLRYVSGDIDYEELKYSPKFTNYLKKKIGSFDRYIGTLENYCSIIFAISFLLIFYVLAFTMTIAAIALVSYYILNEQVLGETISTPIGVVLIVFIVFGMFFTFIDFVTQGWLKKKKWTTKFYFPIYWVFSFITLSFLYRPLVHNFLDNKFGKRLSWVLLPIYLIILISTSFTYKQSNYINLGNSSSETRMHDRNYEALINRDKGQFIRRVAIPSKVITQPYLKIFVVFDEGVEDHIFELNSGLKPEKDIRGLSSDVVFSNNGINFRKRDSLRLAYIKTFNDIYHVYIDSTEYITDFILGRSSTKEFGFETYIAVDSLPKGKHILKVNREFINRDNDTAQTRRATIPFWYFKD</sequence>
<evidence type="ECO:0000313" key="3">
    <source>
        <dbReference type="Proteomes" id="UP001259492"/>
    </source>
</evidence>
<evidence type="ECO:0000313" key="2">
    <source>
        <dbReference type="EMBL" id="MDT0559284.1"/>
    </source>
</evidence>
<proteinExistence type="predicted"/>
<dbReference type="RefSeq" id="WP_311428046.1">
    <property type="nucleotide sequence ID" value="NZ_JAVRIA010000006.1"/>
</dbReference>
<keyword evidence="3" id="KW-1185">Reference proteome</keyword>
<comment type="caution">
    <text evidence="2">The sequence shown here is derived from an EMBL/GenBank/DDBJ whole genome shotgun (WGS) entry which is preliminary data.</text>
</comment>
<feature type="transmembrane region" description="Helical" evidence="1">
    <location>
        <begin position="58"/>
        <end position="82"/>
    </location>
</feature>
<feature type="transmembrane region" description="Helical" evidence="1">
    <location>
        <begin position="214"/>
        <end position="232"/>
    </location>
</feature>
<dbReference type="EMBL" id="JAVRIA010000006">
    <property type="protein sequence ID" value="MDT0559284.1"/>
    <property type="molecule type" value="Genomic_DNA"/>
</dbReference>